<proteinExistence type="inferred from homology"/>
<evidence type="ECO:0000313" key="7">
    <source>
        <dbReference type="EMBL" id="GAA4639940.1"/>
    </source>
</evidence>
<dbReference type="PANTHER" id="PTHR43133">
    <property type="entry name" value="RNA POLYMERASE ECF-TYPE SIGMA FACTO"/>
    <property type="match status" value="1"/>
</dbReference>
<evidence type="ECO:0000256" key="4">
    <source>
        <dbReference type="ARBA" id="ARBA00023163"/>
    </source>
</evidence>
<organism evidence="7 8">
    <name type="scientific">Actinoallomurus vinaceus</name>
    <dbReference type="NCBI Taxonomy" id="1080074"/>
    <lineage>
        <taxon>Bacteria</taxon>
        <taxon>Bacillati</taxon>
        <taxon>Actinomycetota</taxon>
        <taxon>Actinomycetes</taxon>
        <taxon>Streptosporangiales</taxon>
        <taxon>Thermomonosporaceae</taxon>
        <taxon>Actinoallomurus</taxon>
    </lineage>
</organism>
<gene>
    <name evidence="7" type="ORF">GCM10023196_103490</name>
</gene>
<dbReference type="InterPro" id="IPR007627">
    <property type="entry name" value="RNA_pol_sigma70_r2"/>
</dbReference>
<dbReference type="InterPro" id="IPR013249">
    <property type="entry name" value="RNA_pol_sigma70_r4_t2"/>
</dbReference>
<reference evidence="8" key="1">
    <citation type="journal article" date="2019" name="Int. J. Syst. Evol. Microbiol.">
        <title>The Global Catalogue of Microorganisms (GCM) 10K type strain sequencing project: providing services to taxonomists for standard genome sequencing and annotation.</title>
        <authorList>
            <consortium name="The Broad Institute Genomics Platform"/>
            <consortium name="The Broad Institute Genome Sequencing Center for Infectious Disease"/>
            <person name="Wu L."/>
            <person name="Ma J."/>
        </authorList>
    </citation>
    <scope>NUCLEOTIDE SEQUENCE [LARGE SCALE GENOMIC DNA]</scope>
    <source>
        <strain evidence="8">JCM 17939</strain>
    </source>
</reference>
<dbReference type="EMBL" id="BAABHK010000030">
    <property type="protein sequence ID" value="GAA4639940.1"/>
    <property type="molecule type" value="Genomic_DNA"/>
</dbReference>
<dbReference type="SUPFAM" id="SSF88946">
    <property type="entry name" value="Sigma2 domain of RNA polymerase sigma factors"/>
    <property type="match status" value="1"/>
</dbReference>
<dbReference type="Pfam" id="PF04542">
    <property type="entry name" value="Sigma70_r2"/>
    <property type="match status" value="1"/>
</dbReference>
<keyword evidence="3" id="KW-0731">Sigma factor</keyword>
<evidence type="ECO:0000256" key="2">
    <source>
        <dbReference type="ARBA" id="ARBA00023015"/>
    </source>
</evidence>
<evidence type="ECO:0000259" key="5">
    <source>
        <dbReference type="Pfam" id="PF04542"/>
    </source>
</evidence>
<feature type="domain" description="RNA polymerase sigma factor 70 region 4 type 2" evidence="6">
    <location>
        <begin position="156"/>
        <end position="207"/>
    </location>
</feature>
<evidence type="ECO:0000259" key="6">
    <source>
        <dbReference type="Pfam" id="PF08281"/>
    </source>
</evidence>
<dbReference type="InterPro" id="IPR036388">
    <property type="entry name" value="WH-like_DNA-bd_sf"/>
</dbReference>
<dbReference type="Gene3D" id="1.10.1740.10">
    <property type="match status" value="1"/>
</dbReference>
<keyword evidence="2" id="KW-0805">Transcription regulation</keyword>
<dbReference type="Gene3D" id="1.10.10.10">
    <property type="entry name" value="Winged helix-like DNA-binding domain superfamily/Winged helix DNA-binding domain"/>
    <property type="match status" value="1"/>
</dbReference>
<evidence type="ECO:0000256" key="1">
    <source>
        <dbReference type="ARBA" id="ARBA00010641"/>
    </source>
</evidence>
<keyword evidence="8" id="KW-1185">Reference proteome</keyword>
<dbReference type="Proteomes" id="UP001501442">
    <property type="component" value="Unassembled WGS sequence"/>
</dbReference>
<dbReference type="InterPro" id="IPR039425">
    <property type="entry name" value="RNA_pol_sigma-70-like"/>
</dbReference>
<keyword evidence="4" id="KW-0804">Transcription</keyword>
<comment type="caution">
    <text evidence="7">The sequence shown here is derived from an EMBL/GenBank/DDBJ whole genome shotgun (WGS) entry which is preliminary data.</text>
</comment>
<comment type="similarity">
    <text evidence="1">Belongs to the sigma-70 factor family. ECF subfamily.</text>
</comment>
<protein>
    <submittedName>
        <fullName evidence="7">RNA polymerase sigma factor</fullName>
    </submittedName>
</protein>
<dbReference type="SUPFAM" id="SSF88659">
    <property type="entry name" value="Sigma3 and sigma4 domains of RNA polymerase sigma factors"/>
    <property type="match status" value="1"/>
</dbReference>
<accession>A0ABP8UUT4</accession>
<feature type="domain" description="RNA polymerase sigma-70 region 2" evidence="5">
    <location>
        <begin position="55"/>
        <end position="124"/>
    </location>
</feature>
<dbReference type="InterPro" id="IPR013324">
    <property type="entry name" value="RNA_pol_sigma_r3/r4-like"/>
</dbReference>
<sequence length="221" mass="24502">MAGCGAPGVNRIGGGCPIEGVKTERLPRHGLEAEPTDAELIDRSRRNPERFAAVFDRHSDRVHHYLARRAGPDVADDLLSETFLRAFDQRDRFDPERSPTGALPWLLGIATNMLRDHQRSQARRWRILARSGTEPDEPSPVDRVAARVDANAMARPLIEVIATLADGDRDTLLLFAWADLTYEEIAAALGIPIGTVRSRIHRTRARLRAALGTTTEEQESA</sequence>
<dbReference type="InterPro" id="IPR014284">
    <property type="entry name" value="RNA_pol_sigma-70_dom"/>
</dbReference>
<dbReference type="CDD" id="cd06171">
    <property type="entry name" value="Sigma70_r4"/>
    <property type="match status" value="1"/>
</dbReference>
<dbReference type="NCBIfam" id="TIGR02937">
    <property type="entry name" value="sigma70-ECF"/>
    <property type="match status" value="1"/>
</dbReference>
<dbReference type="PANTHER" id="PTHR43133:SF25">
    <property type="entry name" value="RNA POLYMERASE SIGMA FACTOR RFAY-RELATED"/>
    <property type="match status" value="1"/>
</dbReference>
<evidence type="ECO:0000313" key="8">
    <source>
        <dbReference type="Proteomes" id="UP001501442"/>
    </source>
</evidence>
<dbReference type="InterPro" id="IPR013325">
    <property type="entry name" value="RNA_pol_sigma_r2"/>
</dbReference>
<dbReference type="Pfam" id="PF08281">
    <property type="entry name" value="Sigma70_r4_2"/>
    <property type="match status" value="1"/>
</dbReference>
<evidence type="ECO:0000256" key="3">
    <source>
        <dbReference type="ARBA" id="ARBA00023082"/>
    </source>
</evidence>
<name>A0ABP8UUT4_9ACTN</name>